<dbReference type="InterPro" id="IPR001940">
    <property type="entry name" value="Peptidase_S1C"/>
</dbReference>
<dbReference type="PRINTS" id="PR00834">
    <property type="entry name" value="PROTEASES2C"/>
</dbReference>
<comment type="caution">
    <text evidence="4">The sequence shown here is derived from an EMBL/GenBank/DDBJ whole genome shotgun (WGS) entry which is preliminary data.</text>
</comment>
<dbReference type="Proteomes" id="UP000011910">
    <property type="component" value="Unassembled WGS sequence"/>
</dbReference>
<dbReference type="AlphaFoldDB" id="M7NA15"/>
<dbReference type="Pfam" id="PF13365">
    <property type="entry name" value="Trypsin_2"/>
    <property type="match status" value="1"/>
</dbReference>
<dbReference type="PANTHER" id="PTHR43343">
    <property type="entry name" value="PEPTIDASE S12"/>
    <property type="match status" value="1"/>
</dbReference>
<keyword evidence="2" id="KW-0378">Hydrolase</keyword>
<name>M7NA15_9BACT</name>
<accession>M7NA15</accession>
<dbReference type="Gene3D" id="2.40.10.120">
    <property type="match status" value="1"/>
</dbReference>
<proteinExistence type="predicted"/>
<protein>
    <submittedName>
        <fullName evidence="4">Putative serine protease HhoB</fullName>
    </submittedName>
</protein>
<evidence type="ECO:0000256" key="3">
    <source>
        <dbReference type="SAM" id="SignalP"/>
    </source>
</evidence>
<dbReference type="Gene3D" id="2.40.50.90">
    <property type="match status" value="1"/>
</dbReference>
<organism evidence="4 5">
    <name type="scientific">Cesiribacter andamanensis AMV16</name>
    <dbReference type="NCBI Taxonomy" id="1279009"/>
    <lineage>
        <taxon>Bacteria</taxon>
        <taxon>Pseudomonadati</taxon>
        <taxon>Bacteroidota</taxon>
        <taxon>Cytophagia</taxon>
        <taxon>Cytophagales</taxon>
        <taxon>Cesiribacteraceae</taxon>
        <taxon>Cesiribacter</taxon>
    </lineage>
</organism>
<dbReference type="OrthoDB" id="9758917at2"/>
<evidence type="ECO:0000256" key="1">
    <source>
        <dbReference type="ARBA" id="ARBA00022670"/>
    </source>
</evidence>
<dbReference type="SUPFAM" id="SSF50199">
    <property type="entry name" value="Staphylococcal nuclease"/>
    <property type="match status" value="1"/>
</dbReference>
<dbReference type="RefSeq" id="WP_009194136.1">
    <property type="nucleotide sequence ID" value="NZ_AODQ01000011.1"/>
</dbReference>
<dbReference type="InterPro" id="IPR051201">
    <property type="entry name" value="Chloro_Bact_Ser_Proteases"/>
</dbReference>
<dbReference type="PANTHER" id="PTHR43343:SF3">
    <property type="entry name" value="PROTEASE DO-LIKE 8, CHLOROPLASTIC"/>
    <property type="match status" value="1"/>
</dbReference>
<keyword evidence="5" id="KW-1185">Reference proteome</keyword>
<evidence type="ECO:0000313" key="4">
    <source>
        <dbReference type="EMBL" id="EMR04107.1"/>
    </source>
</evidence>
<dbReference type="EMBL" id="AODQ01000011">
    <property type="protein sequence ID" value="EMR04107.1"/>
    <property type="molecule type" value="Genomic_DNA"/>
</dbReference>
<dbReference type="InterPro" id="IPR009003">
    <property type="entry name" value="Peptidase_S1_PA"/>
</dbReference>
<evidence type="ECO:0000313" key="5">
    <source>
        <dbReference type="Proteomes" id="UP000011910"/>
    </source>
</evidence>
<dbReference type="STRING" id="1279009.ADICEAN_00730"/>
<dbReference type="InterPro" id="IPR035437">
    <property type="entry name" value="SNase_OB-fold_sf"/>
</dbReference>
<dbReference type="eggNOG" id="COG0265">
    <property type="taxonomic scope" value="Bacteria"/>
</dbReference>
<reference evidence="4 5" key="1">
    <citation type="journal article" date="2013" name="Genome Announc.">
        <title>Draft Genome Sequence of Cesiribacter andamanensis Strain AMV16T, Isolated from a Soil Sample from a Mud Volcano in the Andaman Islands, India.</title>
        <authorList>
            <person name="Shivaji S."/>
            <person name="Ara S."/>
            <person name="Begum Z."/>
            <person name="Srinivas T.N."/>
            <person name="Singh A."/>
            <person name="Kumar Pinnaka A."/>
        </authorList>
    </citation>
    <scope>NUCLEOTIDE SEQUENCE [LARGE SCALE GENOMIC DNA]</scope>
    <source>
        <strain evidence="4 5">AMV16</strain>
    </source>
</reference>
<feature type="chain" id="PRO_5004082183" evidence="3">
    <location>
        <begin position="20"/>
        <end position="347"/>
    </location>
</feature>
<feature type="signal peptide" evidence="3">
    <location>
        <begin position="1"/>
        <end position="19"/>
    </location>
</feature>
<dbReference type="GO" id="GO:0004252">
    <property type="term" value="F:serine-type endopeptidase activity"/>
    <property type="evidence" value="ECO:0007669"/>
    <property type="project" value="InterPro"/>
</dbReference>
<sequence>MKNWRTSWLAGLFALGAVACSTDFEDIPHYVVQVEDGNTLVLKSGKKVHLIGVEPSSASQEYLEDKALHNKVRVVFDRSNYPNTSEAQEVWGYATVDGLHLNAQILQHGLASMNDAWLTDSLRVFSSYSTLTTHRPSENIPEAGPVKKSLKPITTTPVKTEFSSFADLVEYAEQCVFLVLGRDEKGKTVSQGTGFFLQENGLCVSNYHVFEGGTEWMIRTANGSRYRVTDIIAKDKNYDYIVFKVDLAEGEEYPFLKPASKTPRKGTDIFVLGNPRGLESTITRGIVSAVRDQGMKEAVIQIDAAISPGSSGSPVMNMEGDVIGIATYKARDCESCNFAMNVQVLGF</sequence>
<keyword evidence="1 4" id="KW-0645">Protease</keyword>
<gene>
    <name evidence="4" type="primary">hhoB</name>
    <name evidence="4" type="ORF">ADICEAN_00730</name>
</gene>
<evidence type="ECO:0000256" key="2">
    <source>
        <dbReference type="ARBA" id="ARBA00022801"/>
    </source>
</evidence>
<dbReference type="SUPFAM" id="SSF50494">
    <property type="entry name" value="Trypsin-like serine proteases"/>
    <property type="match status" value="1"/>
</dbReference>
<dbReference type="GO" id="GO:0006508">
    <property type="term" value="P:proteolysis"/>
    <property type="evidence" value="ECO:0007669"/>
    <property type="project" value="UniProtKB-KW"/>
</dbReference>
<dbReference type="PROSITE" id="PS51257">
    <property type="entry name" value="PROKAR_LIPOPROTEIN"/>
    <property type="match status" value="1"/>
</dbReference>
<keyword evidence="3" id="KW-0732">Signal</keyword>